<dbReference type="Gene3D" id="1.10.3720.10">
    <property type="entry name" value="MetI-like"/>
    <property type="match status" value="2"/>
</dbReference>
<feature type="domain" description="ABC transmembrane type-1" evidence="10">
    <location>
        <begin position="90"/>
        <end position="383"/>
    </location>
</feature>
<feature type="transmembrane region" description="Helical" evidence="9">
    <location>
        <begin position="216"/>
        <end position="237"/>
    </location>
</feature>
<evidence type="ECO:0000256" key="2">
    <source>
        <dbReference type="ARBA" id="ARBA00010072"/>
    </source>
</evidence>
<feature type="transmembrane region" description="Helical" evidence="9">
    <location>
        <begin position="24"/>
        <end position="42"/>
    </location>
</feature>
<dbReference type="CDD" id="cd06261">
    <property type="entry name" value="TM_PBP2"/>
    <property type="match status" value="1"/>
</dbReference>
<evidence type="ECO:0000256" key="3">
    <source>
        <dbReference type="ARBA" id="ARBA00022448"/>
    </source>
</evidence>
<reference evidence="11 12" key="1">
    <citation type="submission" date="2021-04" db="EMBL/GenBank/DDBJ databases">
        <authorList>
            <person name="Pira H."/>
            <person name="Risdian C."/>
            <person name="Wink J."/>
        </authorList>
    </citation>
    <scope>NUCLEOTIDE SEQUENCE [LARGE SCALE GENOMIC DNA]</scope>
    <source>
        <strain evidence="11 12">WH53</strain>
    </source>
</reference>
<dbReference type="PANTHER" id="PTHR30614:SF37">
    <property type="entry name" value="AMINO-ACID ABC TRANSPORTER PERMEASE PROTEIN YHDX-RELATED"/>
    <property type="match status" value="1"/>
</dbReference>
<proteinExistence type="inferred from homology"/>
<keyword evidence="4" id="KW-1003">Cell membrane</keyword>
<comment type="caution">
    <text evidence="11">The sequence shown here is derived from an EMBL/GenBank/DDBJ whole genome shotgun (WGS) entry which is preliminary data.</text>
</comment>
<dbReference type="NCBIfam" id="TIGR01726">
    <property type="entry name" value="HEQRo_perm_3TM"/>
    <property type="match status" value="1"/>
</dbReference>
<keyword evidence="5 9" id="KW-0812">Transmembrane</keyword>
<keyword evidence="3 9" id="KW-0813">Transport</keyword>
<dbReference type="SUPFAM" id="SSF161098">
    <property type="entry name" value="MetI-like"/>
    <property type="match status" value="1"/>
</dbReference>
<dbReference type="PANTHER" id="PTHR30614">
    <property type="entry name" value="MEMBRANE COMPONENT OF AMINO ACID ABC TRANSPORTER"/>
    <property type="match status" value="1"/>
</dbReference>
<keyword evidence="8 9" id="KW-0472">Membrane</keyword>
<dbReference type="InterPro" id="IPR000515">
    <property type="entry name" value="MetI-like"/>
</dbReference>
<evidence type="ECO:0000256" key="9">
    <source>
        <dbReference type="RuleBase" id="RU363032"/>
    </source>
</evidence>
<dbReference type="RefSeq" id="WP_215818211.1">
    <property type="nucleotide sequence ID" value="NZ_JAGSOY010000004.1"/>
</dbReference>
<evidence type="ECO:0000313" key="12">
    <source>
        <dbReference type="Proteomes" id="UP000690515"/>
    </source>
</evidence>
<evidence type="ECO:0000256" key="6">
    <source>
        <dbReference type="ARBA" id="ARBA00022970"/>
    </source>
</evidence>
<dbReference type="EMBL" id="JAGSOY010000004">
    <property type="protein sequence ID" value="MBU2710050.1"/>
    <property type="molecule type" value="Genomic_DNA"/>
</dbReference>
<feature type="transmembrane region" description="Helical" evidence="9">
    <location>
        <begin position="257"/>
        <end position="282"/>
    </location>
</feature>
<dbReference type="InterPro" id="IPR043429">
    <property type="entry name" value="ArtM/GltK/GlnP/TcyL/YhdX-like"/>
</dbReference>
<dbReference type="PROSITE" id="PS50928">
    <property type="entry name" value="ABC_TM1"/>
    <property type="match status" value="1"/>
</dbReference>
<protein>
    <submittedName>
        <fullName evidence="11">Amino acid ABC transporter permease</fullName>
    </submittedName>
</protein>
<keyword evidence="12" id="KW-1185">Reference proteome</keyword>
<evidence type="ECO:0000256" key="4">
    <source>
        <dbReference type="ARBA" id="ARBA00022475"/>
    </source>
</evidence>
<comment type="similarity">
    <text evidence="2">Belongs to the binding-protein-dependent transport system permease family. HisMQ subfamily.</text>
</comment>
<name>A0ABS5Z7S3_9GAMM</name>
<dbReference type="InterPro" id="IPR035906">
    <property type="entry name" value="MetI-like_sf"/>
</dbReference>
<evidence type="ECO:0000256" key="5">
    <source>
        <dbReference type="ARBA" id="ARBA00022692"/>
    </source>
</evidence>
<keyword evidence="7 9" id="KW-1133">Transmembrane helix</keyword>
<evidence type="ECO:0000256" key="8">
    <source>
        <dbReference type="ARBA" id="ARBA00023136"/>
    </source>
</evidence>
<dbReference type="Pfam" id="PF00528">
    <property type="entry name" value="BPD_transp_1"/>
    <property type="match status" value="1"/>
</dbReference>
<feature type="transmembrane region" description="Helical" evidence="9">
    <location>
        <begin position="86"/>
        <end position="114"/>
    </location>
</feature>
<evidence type="ECO:0000259" key="10">
    <source>
        <dbReference type="PROSITE" id="PS50928"/>
    </source>
</evidence>
<evidence type="ECO:0000256" key="7">
    <source>
        <dbReference type="ARBA" id="ARBA00022989"/>
    </source>
</evidence>
<dbReference type="InterPro" id="IPR010065">
    <property type="entry name" value="AA_ABC_transptr_permease_3TM"/>
</dbReference>
<keyword evidence="6" id="KW-0029">Amino-acid transport</keyword>
<feature type="transmembrane region" description="Helical" evidence="9">
    <location>
        <begin position="183"/>
        <end position="204"/>
    </location>
</feature>
<comment type="subcellular location">
    <subcellularLocation>
        <location evidence="1">Cell inner membrane</location>
        <topology evidence="1">Multi-pass membrane protein</topology>
    </subcellularLocation>
    <subcellularLocation>
        <location evidence="9">Cell membrane</location>
        <topology evidence="9">Multi-pass membrane protein</topology>
    </subcellularLocation>
</comment>
<accession>A0ABS5Z7S3</accession>
<sequence length="395" mass="44027">MPEKKKDLAKGHTAFWNDPEKRSMLYQIIMLVFLIICGAYIVSNTLHNLDSRGIKTGFDFLWSEAGFGINQSLIEYDESHSYGRTFFVGLLNTILVASIGIIIATVLGFIIGIARLSNNWLIAKISAVYIETFRNIPLLLQIFFWYFAVLRPLPRPKQSIEFFDVFFLNNRGLALPDPNFVEGFGWVLVAFVLSLLVVFGVRRWAKVRQDATGKSFPIVSISLAIMLGLPALTYFIVGSPINWEVPTLRGFNYRGGITVIPEFLALLLALSVYTAAFIAEIVRSGILSINKGQTEASLALGLSRPKMLKLVIIPQAMRVIIPPLTSQYLNLVKNSSLATAIGYPDLVSVFAGTTLNQTGQAIEVIAMTMAVYLTLSLLISLFMNWYNKRIALVER</sequence>
<feature type="transmembrane region" description="Helical" evidence="9">
    <location>
        <begin position="364"/>
        <end position="386"/>
    </location>
</feature>
<organism evidence="11 12">
    <name type="scientific">Zooshikella harenae</name>
    <dbReference type="NCBI Taxonomy" id="2827238"/>
    <lineage>
        <taxon>Bacteria</taxon>
        <taxon>Pseudomonadati</taxon>
        <taxon>Pseudomonadota</taxon>
        <taxon>Gammaproteobacteria</taxon>
        <taxon>Oceanospirillales</taxon>
        <taxon>Zooshikellaceae</taxon>
        <taxon>Zooshikella</taxon>
    </lineage>
</organism>
<feature type="transmembrane region" description="Helical" evidence="9">
    <location>
        <begin position="126"/>
        <end position="148"/>
    </location>
</feature>
<evidence type="ECO:0000313" key="11">
    <source>
        <dbReference type="EMBL" id="MBU2710050.1"/>
    </source>
</evidence>
<gene>
    <name evidence="11" type="ORF">KCG35_03170</name>
</gene>
<evidence type="ECO:0000256" key="1">
    <source>
        <dbReference type="ARBA" id="ARBA00004429"/>
    </source>
</evidence>
<dbReference type="Proteomes" id="UP000690515">
    <property type="component" value="Unassembled WGS sequence"/>
</dbReference>